<dbReference type="STRING" id="1798692.A3G00_03740"/>
<dbReference type="AlphaFoldDB" id="A0A1F6MQP7"/>
<name>A0A1F6MQP7_9BACT</name>
<dbReference type="Proteomes" id="UP000178347">
    <property type="component" value="Unassembled WGS sequence"/>
</dbReference>
<evidence type="ECO:0000313" key="1">
    <source>
        <dbReference type="EMBL" id="OGH73989.1"/>
    </source>
</evidence>
<reference evidence="1 2" key="1">
    <citation type="journal article" date="2016" name="Nat. Commun.">
        <title>Thousands of microbial genomes shed light on interconnected biogeochemical processes in an aquifer system.</title>
        <authorList>
            <person name="Anantharaman K."/>
            <person name="Brown C.T."/>
            <person name="Hug L.A."/>
            <person name="Sharon I."/>
            <person name="Castelle C.J."/>
            <person name="Probst A.J."/>
            <person name="Thomas B.C."/>
            <person name="Singh A."/>
            <person name="Wilkins M.J."/>
            <person name="Karaoz U."/>
            <person name="Brodie E.L."/>
            <person name="Williams K.H."/>
            <person name="Hubbard S.S."/>
            <person name="Banfield J.F."/>
        </authorList>
    </citation>
    <scope>NUCLEOTIDE SEQUENCE [LARGE SCALE GENOMIC DNA]</scope>
</reference>
<accession>A0A1F6MQP7</accession>
<evidence type="ECO:0000313" key="2">
    <source>
        <dbReference type="Proteomes" id="UP000178347"/>
    </source>
</evidence>
<dbReference type="EMBL" id="MFQN01000033">
    <property type="protein sequence ID" value="OGH73989.1"/>
    <property type="molecule type" value="Genomic_DNA"/>
</dbReference>
<organism evidence="1 2">
    <name type="scientific">Candidatus Magasanikbacteria bacterium RIFCSPLOWO2_12_FULL_43_12</name>
    <dbReference type="NCBI Taxonomy" id="1798692"/>
    <lineage>
        <taxon>Bacteria</taxon>
        <taxon>Candidatus Magasanikiibacteriota</taxon>
    </lineage>
</organism>
<protein>
    <submittedName>
        <fullName evidence="1">Uncharacterized protein</fullName>
    </submittedName>
</protein>
<sequence>MFSGFSGIGSCATTSFIRRTTDREVSFALLVDPEDDASGGTVECLAALLGTCVSGAIRDIKIQGRKPQTTGLIVEGSAEVEFPYAMFPESDSPLSPSDAFKCGGSRHLFANSPFGRSHRNRSYWQ</sequence>
<gene>
    <name evidence="1" type="ORF">A3G00_03740</name>
</gene>
<proteinExistence type="predicted"/>
<comment type="caution">
    <text evidence="1">The sequence shown here is derived from an EMBL/GenBank/DDBJ whole genome shotgun (WGS) entry which is preliminary data.</text>
</comment>